<evidence type="ECO:0000313" key="1">
    <source>
        <dbReference type="EMBL" id="VDD96248.1"/>
    </source>
</evidence>
<protein>
    <submittedName>
        <fullName evidence="3">Secreted protein</fullName>
    </submittedName>
</protein>
<reference evidence="1 2" key="2">
    <citation type="submission" date="2018-10" db="EMBL/GenBank/DDBJ databases">
        <authorList>
            <consortium name="Pathogen Informatics"/>
        </authorList>
    </citation>
    <scope>NUCLEOTIDE SEQUENCE [LARGE SCALE GENOMIC DNA]</scope>
</reference>
<dbReference type="WBParaSite" id="EVEC_0001172101-mRNA-1">
    <property type="protein sequence ID" value="EVEC_0001172101-mRNA-1"/>
    <property type="gene ID" value="EVEC_0001172101"/>
</dbReference>
<sequence>MIYSTSVRSTHYTPAVAQALFGAARLIRSTTRIYRSASVDEQRPGQPSSATAISLKKRFSFSGHKFSHGSSTVAPTTCRLF</sequence>
<dbReference type="Proteomes" id="UP000274131">
    <property type="component" value="Unassembled WGS sequence"/>
</dbReference>
<proteinExistence type="predicted"/>
<keyword evidence="2" id="KW-1185">Reference proteome</keyword>
<reference evidence="3" key="1">
    <citation type="submission" date="2017-02" db="UniProtKB">
        <authorList>
            <consortium name="WormBaseParasite"/>
        </authorList>
    </citation>
    <scope>IDENTIFICATION</scope>
</reference>
<evidence type="ECO:0000313" key="2">
    <source>
        <dbReference type="Proteomes" id="UP000274131"/>
    </source>
</evidence>
<name>A0A0N4VLF3_ENTVE</name>
<gene>
    <name evidence="1" type="ORF">EVEC_LOCUS10999</name>
</gene>
<dbReference type="EMBL" id="UXUI01011451">
    <property type="protein sequence ID" value="VDD96248.1"/>
    <property type="molecule type" value="Genomic_DNA"/>
</dbReference>
<organism evidence="3">
    <name type="scientific">Enterobius vermicularis</name>
    <name type="common">Human pinworm</name>
    <dbReference type="NCBI Taxonomy" id="51028"/>
    <lineage>
        <taxon>Eukaryota</taxon>
        <taxon>Metazoa</taxon>
        <taxon>Ecdysozoa</taxon>
        <taxon>Nematoda</taxon>
        <taxon>Chromadorea</taxon>
        <taxon>Rhabditida</taxon>
        <taxon>Spirurina</taxon>
        <taxon>Oxyuridomorpha</taxon>
        <taxon>Oxyuroidea</taxon>
        <taxon>Oxyuridae</taxon>
        <taxon>Enterobius</taxon>
    </lineage>
</organism>
<dbReference type="AlphaFoldDB" id="A0A0N4VLF3"/>
<evidence type="ECO:0000313" key="3">
    <source>
        <dbReference type="WBParaSite" id="EVEC_0001172101-mRNA-1"/>
    </source>
</evidence>
<accession>A0A0N4VLF3</accession>